<evidence type="ECO:0000313" key="3">
    <source>
        <dbReference type="Proteomes" id="UP000314294"/>
    </source>
</evidence>
<name>A0A4Z2EUK9_9TELE</name>
<keyword evidence="3" id="KW-1185">Reference proteome</keyword>
<evidence type="ECO:0000313" key="2">
    <source>
        <dbReference type="EMBL" id="TNN32535.1"/>
    </source>
</evidence>
<gene>
    <name evidence="2" type="ORF">EYF80_057302</name>
</gene>
<proteinExistence type="predicted"/>
<dbReference type="EMBL" id="SRLO01002635">
    <property type="protein sequence ID" value="TNN32535.1"/>
    <property type="molecule type" value="Genomic_DNA"/>
</dbReference>
<evidence type="ECO:0000256" key="1">
    <source>
        <dbReference type="SAM" id="MobiDB-lite"/>
    </source>
</evidence>
<dbReference type="Proteomes" id="UP000314294">
    <property type="component" value="Unassembled WGS sequence"/>
</dbReference>
<feature type="region of interest" description="Disordered" evidence="1">
    <location>
        <begin position="1"/>
        <end position="24"/>
    </location>
</feature>
<comment type="caution">
    <text evidence="2">The sequence shown here is derived from an EMBL/GenBank/DDBJ whole genome shotgun (WGS) entry which is preliminary data.</text>
</comment>
<protein>
    <submittedName>
        <fullName evidence="2">Uncharacterized protein</fullName>
    </submittedName>
</protein>
<dbReference type="AlphaFoldDB" id="A0A4Z2EUK9"/>
<organism evidence="2 3">
    <name type="scientific">Liparis tanakae</name>
    <name type="common">Tanaka's snailfish</name>
    <dbReference type="NCBI Taxonomy" id="230148"/>
    <lineage>
        <taxon>Eukaryota</taxon>
        <taxon>Metazoa</taxon>
        <taxon>Chordata</taxon>
        <taxon>Craniata</taxon>
        <taxon>Vertebrata</taxon>
        <taxon>Euteleostomi</taxon>
        <taxon>Actinopterygii</taxon>
        <taxon>Neopterygii</taxon>
        <taxon>Teleostei</taxon>
        <taxon>Neoteleostei</taxon>
        <taxon>Acanthomorphata</taxon>
        <taxon>Eupercaria</taxon>
        <taxon>Perciformes</taxon>
        <taxon>Cottioidei</taxon>
        <taxon>Cottales</taxon>
        <taxon>Liparidae</taxon>
        <taxon>Liparis</taxon>
    </lineage>
</organism>
<accession>A0A4Z2EUK9</accession>
<reference evidence="2 3" key="1">
    <citation type="submission" date="2019-03" db="EMBL/GenBank/DDBJ databases">
        <title>First draft genome of Liparis tanakae, snailfish: a comprehensive survey of snailfish specific genes.</title>
        <authorList>
            <person name="Kim W."/>
            <person name="Song I."/>
            <person name="Jeong J.-H."/>
            <person name="Kim D."/>
            <person name="Kim S."/>
            <person name="Ryu S."/>
            <person name="Song J.Y."/>
            <person name="Lee S.K."/>
        </authorList>
    </citation>
    <scope>NUCLEOTIDE SEQUENCE [LARGE SCALE GENOMIC DNA]</scope>
    <source>
        <tissue evidence="2">Muscle</tissue>
    </source>
</reference>
<sequence>MSSDTPPMKRSVSRLRPSVPRGLSPSMCGSLSTLSMALRRLRVTTSWCQRPAVTGTLLTSVPSRRPLISDARNSMAMRTVW</sequence>